<dbReference type="WBParaSite" id="PDA_v2.g11909.t1">
    <property type="protein sequence ID" value="PDA_v2.g11909.t1"/>
    <property type="gene ID" value="PDA_v2.g11909"/>
</dbReference>
<evidence type="ECO:0000313" key="1">
    <source>
        <dbReference type="Proteomes" id="UP000887578"/>
    </source>
</evidence>
<dbReference type="Proteomes" id="UP000887578">
    <property type="component" value="Unplaced"/>
</dbReference>
<name>A0A914P267_9BILA</name>
<protein>
    <submittedName>
        <fullName evidence="2">Uncharacterized protein</fullName>
    </submittedName>
</protein>
<proteinExistence type="predicted"/>
<evidence type="ECO:0000313" key="2">
    <source>
        <dbReference type="WBParaSite" id="PDA_v2.g11909.t1"/>
    </source>
</evidence>
<keyword evidence="1" id="KW-1185">Reference proteome</keyword>
<dbReference type="AlphaFoldDB" id="A0A914P267"/>
<sequence>MPPDNTPTMILPATFYDMLDPEYREKLLQVENIFKLVEKEENNIEECFNLIAEFIFQFMMPKQFWDKLFEFGRDVRFHILCHVKKVFAPSIYQFYCKKYDFEDLLISDIQRKIYDSDYHLYADAEDLLYPQKYLGKKLEYYEKYYASYIPKSVIRTFEKMKGLYCKIKAVEENGEEWFKVLMEIEDEEFIEDNVEDRIGSDLTNKKLWKLYIEYLKDSNKKQV</sequence>
<accession>A0A914P267</accession>
<organism evidence="1 2">
    <name type="scientific">Panagrolaimus davidi</name>
    <dbReference type="NCBI Taxonomy" id="227884"/>
    <lineage>
        <taxon>Eukaryota</taxon>
        <taxon>Metazoa</taxon>
        <taxon>Ecdysozoa</taxon>
        <taxon>Nematoda</taxon>
        <taxon>Chromadorea</taxon>
        <taxon>Rhabditida</taxon>
        <taxon>Tylenchina</taxon>
        <taxon>Panagrolaimomorpha</taxon>
        <taxon>Panagrolaimoidea</taxon>
        <taxon>Panagrolaimidae</taxon>
        <taxon>Panagrolaimus</taxon>
    </lineage>
</organism>
<reference evidence="2" key="1">
    <citation type="submission" date="2022-11" db="UniProtKB">
        <authorList>
            <consortium name="WormBaseParasite"/>
        </authorList>
    </citation>
    <scope>IDENTIFICATION</scope>
</reference>